<sequence>MPENNTKADHLCVLVHGLVSHPQLLPMTTGAGAKLTVSVDRLWGNPSHLDYVASALRERHDEDSVYILCSKNNSGNWTYDGIELGGERLAHEIEETLETLAKKGQKIKKLSVIGYSLGGLVSRYAIGLLYAQGWLEKVEPVNFTTFATPHVGVRTPLKGIRGQIWNGLGPKTVSTSGQQLFLVDSFRDTGRPLLSVLADPESIFIQGLKKFHNRSVYANVVNDRTVVFYTSALSKTDPFHDLDNININYVKGYDQVIVDPDNNLLPTTPGELETTPSRWWKQFKQVVYGLPFWALIILVVPPAVTIFLANAAVQTCRSRQRIRLHSEGKNGLRFGRYKVPLLVQDAQHVMEEVFENVNARQEPSYLSSTDEDELSISGREKMRVKVHKFDSASSSTELDRPPNSHNDERAHFASHHHKLALTDDQFAIIDSLNAVGIRKYPVYIHNHRHSHAAIIVRSRKDGFNEGKIVMKHWLDNEFKV</sequence>
<dbReference type="GO" id="GO:0072330">
    <property type="term" value="P:monocarboxylic acid biosynthetic process"/>
    <property type="evidence" value="ECO:0007669"/>
    <property type="project" value="UniProtKB-ARBA"/>
</dbReference>
<dbReference type="Gene3D" id="3.40.50.1820">
    <property type="entry name" value="alpha/beta hydrolase"/>
    <property type="match status" value="1"/>
</dbReference>
<dbReference type="SUPFAM" id="SSF53474">
    <property type="entry name" value="alpha/beta-Hydrolases"/>
    <property type="match status" value="1"/>
</dbReference>
<evidence type="ECO:0000259" key="5">
    <source>
        <dbReference type="Pfam" id="PF05057"/>
    </source>
</evidence>
<gene>
    <name evidence="6" type="ORF">PEBR_14935</name>
</gene>
<dbReference type="GO" id="GO:0005811">
    <property type="term" value="C:lipid droplet"/>
    <property type="evidence" value="ECO:0007669"/>
    <property type="project" value="TreeGrafter"/>
</dbReference>
<feature type="transmembrane region" description="Helical" evidence="4">
    <location>
        <begin position="292"/>
        <end position="313"/>
    </location>
</feature>
<dbReference type="GO" id="GO:0017000">
    <property type="term" value="P:antibiotic biosynthetic process"/>
    <property type="evidence" value="ECO:0007669"/>
    <property type="project" value="UniProtKB-ARBA"/>
</dbReference>
<evidence type="ECO:0000313" key="7">
    <source>
        <dbReference type="Proteomes" id="UP000190744"/>
    </source>
</evidence>
<dbReference type="InterPro" id="IPR007751">
    <property type="entry name" value="DUF676_lipase-like"/>
</dbReference>
<dbReference type="InterPro" id="IPR044294">
    <property type="entry name" value="Lipase-like"/>
</dbReference>
<keyword evidence="2" id="KW-0443">Lipid metabolism</keyword>
<organism evidence="6 7">
    <name type="scientific">Penicillium brasilianum</name>
    <dbReference type="NCBI Taxonomy" id="104259"/>
    <lineage>
        <taxon>Eukaryota</taxon>
        <taxon>Fungi</taxon>
        <taxon>Dikarya</taxon>
        <taxon>Ascomycota</taxon>
        <taxon>Pezizomycotina</taxon>
        <taxon>Eurotiomycetes</taxon>
        <taxon>Eurotiomycetidae</taxon>
        <taxon>Eurotiales</taxon>
        <taxon>Aspergillaceae</taxon>
        <taxon>Penicillium</taxon>
    </lineage>
</organism>
<dbReference type="InterPro" id="IPR029058">
    <property type="entry name" value="AB_hydrolase_fold"/>
</dbReference>
<evidence type="ECO:0000256" key="1">
    <source>
        <dbReference type="ARBA" id="ARBA00007920"/>
    </source>
</evidence>
<dbReference type="GO" id="GO:0016042">
    <property type="term" value="P:lipid catabolic process"/>
    <property type="evidence" value="ECO:0007669"/>
    <property type="project" value="UniProtKB-KW"/>
</dbReference>
<keyword evidence="4" id="KW-0472">Membrane</keyword>
<dbReference type="GO" id="GO:0047372">
    <property type="term" value="F:monoacylglycerol lipase activity"/>
    <property type="evidence" value="ECO:0007669"/>
    <property type="project" value="TreeGrafter"/>
</dbReference>
<evidence type="ECO:0000313" key="6">
    <source>
        <dbReference type="EMBL" id="OOQ87858.1"/>
    </source>
</evidence>
<proteinExistence type="inferred from homology"/>
<keyword evidence="4" id="KW-0812">Transmembrane</keyword>
<feature type="domain" description="DUF676" evidence="5">
    <location>
        <begin position="33"/>
        <end position="231"/>
    </location>
</feature>
<dbReference type="PANTHER" id="PTHR12482">
    <property type="entry name" value="LIPASE ROG1-RELATED-RELATED"/>
    <property type="match status" value="1"/>
</dbReference>
<dbReference type="Proteomes" id="UP000190744">
    <property type="component" value="Unassembled WGS sequence"/>
</dbReference>
<keyword evidence="2" id="KW-0442">Lipid degradation</keyword>
<dbReference type="GO" id="GO:0004622">
    <property type="term" value="F:phosphatidylcholine lysophospholipase activity"/>
    <property type="evidence" value="ECO:0007669"/>
    <property type="project" value="TreeGrafter"/>
</dbReference>
<name>A0A1S9RS68_PENBI</name>
<evidence type="ECO:0000256" key="4">
    <source>
        <dbReference type="SAM" id="Phobius"/>
    </source>
</evidence>
<dbReference type="AlphaFoldDB" id="A0A1S9RS68"/>
<comment type="similarity">
    <text evidence="1">Belongs to the putative lipase ROG1 family.</text>
</comment>
<evidence type="ECO:0000256" key="2">
    <source>
        <dbReference type="ARBA" id="ARBA00022963"/>
    </source>
</evidence>
<dbReference type="Pfam" id="PF05057">
    <property type="entry name" value="DUF676"/>
    <property type="match status" value="1"/>
</dbReference>
<protein>
    <submittedName>
        <fullName evidence="6">Putative lipase/serine esterase</fullName>
    </submittedName>
</protein>
<dbReference type="EMBL" id="LJBN01000122">
    <property type="protein sequence ID" value="OOQ87858.1"/>
    <property type="molecule type" value="Genomic_DNA"/>
</dbReference>
<comment type="caution">
    <text evidence="6">The sequence shown here is derived from an EMBL/GenBank/DDBJ whole genome shotgun (WGS) entry which is preliminary data.</text>
</comment>
<keyword evidence="4" id="KW-1133">Transmembrane helix</keyword>
<feature type="compositionally biased region" description="Basic and acidic residues" evidence="3">
    <location>
        <begin position="397"/>
        <end position="409"/>
    </location>
</feature>
<feature type="region of interest" description="Disordered" evidence="3">
    <location>
        <begin position="388"/>
        <end position="409"/>
    </location>
</feature>
<accession>A0A1S9RS68</accession>
<evidence type="ECO:0000256" key="3">
    <source>
        <dbReference type="SAM" id="MobiDB-lite"/>
    </source>
</evidence>
<reference evidence="7" key="1">
    <citation type="submission" date="2015-09" db="EMBL/GenBank/DDBJ databases">
        <authorList>
            <person name="Fill T.P."/>
            <person name="Baretta J.F."/>
            <person name="de Almeida L.G."/>
            <person name="Rocha M."/>
            <person name="de Souza D.H."/>
            <person name="Malavazi I."/>
            <person name="Cerdeira L.T."/>
            <person name="Hong H."/>
            <person name="Samborskyy M."/>
            <person name="de Vasconcelos A.T."/>
            <person name="Leadlay P."/>
            <person name="Rodrigues-Filho E."/>
        </authorList>
    </citation>
    <scope>NUCLEOTIDE SEQUENCE [LARGE SCALE GENOMIC DNA]</scope>
    <source>
        <strain evidence="7">LaBioMMi 136</strain>
    </source>
</reference>
<dbReference type="PANTHER" id="PTHR12482:SF65">
    <property type="entry name" value="ESTERASE, PUTATIVE (AFU_ORTHOLOGUE AFUA_3G12320)-RELATED"/>
    <property type="match status" value="1"/>
</dbReference>
<dbReference type="FunFam" id="3.40.50.1820:FF:000223">
    <property type="entry name" value="Lipase/serine esterase"/>
    <property type="match status" value="1"/>
</dbReference>